<evidence type="ECO:0000313" key="8">
    <source>
        <dbReference type="Proteomes" id="UP000708208"/>
    </source>
</evidence>
<reference evidence="7" key="1">
    <citation type="submission" date="2021-06" db="EMBL/GenBank/DDBJ databases">
        <authorList>
            <person name="Hodson N. C."/>
            <person name="Mongue J. A."/>
            <person name="Jaron S. K."/>
        </authorList>
    </citation>
    <scope>NUCLEOTIDE SEQUENCE</scope>
</reference>
<evidence type="ECO:0008006" key="9">
    <source>
        <dbReference type="Google" id="ProtNLM"/>
    </source>
</evidence>
<organism evidence="7 8">
    <name type="scientific">Allacma fusca</name>
    <dbReference type="NCBI Taxonomy" id="39272"/>
    <lineage>
        <taxon>Eukaryota</taxon>
        <taxon>Metazoa</taxon>
        <taxon>Ecdysozoa</taxon>
        <taxon>Arthropoda</taxon>
        <taxon>Hexapoda</taxon>
        <taxon>Collembola</taxon>
        <taxon>Symphypleona</taxon>
        <taxon>Sminthuridae</taxon>
        <taxon>Allacma</taxon>
    </lineage>
</organism>
<keyword evidence="6" id="KW-0408">Iron</keyword>
<proteinExistence type="inferred from homology"/>
<evidence type="ECO:0000256" key="4">
    <source>
        <dbReference type="ARBA" id="ARBA00022723"/>
    </source>
</evidence>
<dbReference type="GO" id="GO:0008395">
    <property type="term" value="F:steroid hydroxylase activity"/>
    <property type="evidence" value="ECO:0007669"/>
    <property type="project" value="TreeGrafter"/>
</dbReference>
<evidence type="ECO:0000256" key="5">
    <source>
        <dbReference type="ARBA" id="ARBA00023002"/>
    </source>
</evidence>
<comment type="similarity">
    <text evidence="2">Belongs to the cytochrome P450 family.</text>
</comment>
<dbReference type="EMBL" id="CAJVCH010530817">
    <property type="protein sequence ID" value="CAG7823862.1"/>
    <property type="molecule type" value="Genomic_DNA"/>
</dbReference>
<evidence type="ECO:0000313" key="7">
    <source>
        <dbReference type="EMBL" id="CAG7823862.1"/>
    </source>
</evidence>
<dbReference type="Proteomes" id="UP000708208">
    <property type="component" value="Unassembled WGS sequence"/>
</dbReference>
<evidence type="ECO:0000256" key="1">
    <source>
        <dbReference type="ARBA" id="ARBA00001971"/>
    </source>
</evidence>
<dbReference type="GO" id="GO:0005506">
    <property type="term" value="F:iron ion binding"/>
    <property type="evidence" value="ECO:0007669"/>
    <property type="project" value="InterPro"/>
</dbReference>
<dbReference type="GO" id="GO:0006082">
    <property type="term" value="P:organic acid metabolic process"/>
    <property type="evidence" value="ECO:0007669"/>
    <property type="project" value="TreeGrafter"/>
</dbReference>
<gene>
    <name evidence="7" type="ORF">AFUS01_LOCUS34053</name>
</gene>
<dbReference type="GO" id="GO:0016712">
    <property type="term" value="F:oxidoreductase activity, acting on paired donors, with incorporation or reduction of molecular oxygen, reduced flavin or flavoprotein as one donor, and incorporation of one atom of oxygen"/>
    <property type="evidence" value="ECO:0007669"/>
    <property type="project" value="TreeGrafter"/>
</dbReference>
<sequence length="458" mass="52241">MISLTGILVTGIIAIVVYKLFFNKDGKNYPKGPFAWPIIGNGIALRSRPEKTLIKWGKYYGDVFQIYFGKDRAYIVTDLKLAKEVFNDAVFSARPDSELFHILSEGPIGVLNSSGKVWLEQRRFTLRHLRDFGFGAVLNTLWEMMAGVRYEQDDPRLWSIFIKNKEISELIGRNPLLLFAPKIAQMFPNWSGWNQFVDLAVSMRTIVRGHVEDHRRNTPEDGAPRDFIDAYLKEIESTDDVSSSFYKDAGVQNLAAVIGDLFGAGFDTVTLTLSWATLYLVRFQEIQKRFQAELDNVVGRNRFPALADRPLLPFVEATIAESMRLGTIAPLGLFHRADQDAKIRGFDVPKGTWLLCPLYGFHYDEKYFPNPEEFKPERFLSPDGKKFQKHEALVPFAFGKRACLGETLARDEVFLFLTNMFHRYSFIPAPENPKPNLEPTGGFTLAPQDYKVIVTERL</sequence>
<keyword evidence="4" id="KW-0479">Metal-binding</keyword>
<dbReference type="OrthoDB" id="1055148at2759"/>
<dbReference type="Pfam" id="PF00067">
    <property type="entry name" value="p450"/>
    <property type="match status" value="2"/>
</dbReference>
<keyword evidence="5" id="KW-0560">Oxidoreductase</keyword>
<dbReference type="AlphaFoldDB" id="A0A8J2KUS1"/>
<dbReference type="InterPro" id="IPR001128">
    <property type="entry name" value="Cyt_P450"/>
</dbReference>
<dbReference type="GO" id="GO:0020037">
    <property type="term" value="F:heme binding"/>
    <property type="evidence" value="ECO:0007669"/>
    <property type="project" value="InterPro"/>
</dbReference>
<evidence type="ECO:0000256" key="2">
    <source>
        <dbReference type="ARBA" id="ARBA00010617"/>
    </source>
</evidence>
<dbReference type="GO" id="GO:0006805">
    <property type="term" value="P:xenobiotic metabolic process"/>
    <property type="evidence" value="ECO:0007669"/>
    <property type="project" value="TreeGrafter"/>
</dbReference>
<dbReference type="PANTHER" id="PTHR24300:SF376">
    <property type="entry name" value="CYTOCHROME P450 15A1"/>
    <property type="match status" value="1"/>
</dbReference>
<keyword evidence="3" id="KW-0349">Heme</keyword>
<dbReference type="PANTHER" id="PTHR24300">
    <property type="entry name" value="CYTOCHROME P450 508A4-RELATED"/>
    <property type="match status" value="1"/>
</dbReference>
<accession>A0A8J2KUS1</accession>
<comment type="caution">
    <text evidence="7">The sequence shown here is derived from an EMBL/GenBank/DDBJ whole genome shotgun (WGS) entry which is preliminary data.</text>
</comment>
<name>A0A8J2KUS1_9HEXA</name>
<dbReference type="GO" id="GO:0005737">
    <property type="term" value="C:cytoplasm"/>
    <property type="evidence" value="ECO:0007669"/>
    <property type="project" value="TreeGrafter"/>
</dbReference>
<comment type="cofactor">
    <cofactor evidence="1">
        <name>heme</name>
        <dbReference type="ChEBI" id="CHEBI:30413"/>
    </cofactor>
</comment>
<protein>
    <recommendedName>
        <fullName evidence="9">Cytochrome P450</fullName>
    </recommendedName>
</protein>
<keyword evidence="8" id="KW-1185">Reference proteome</keyword>
<evidence type="ECO:0000256" key="6">
    <source>
        <dbReference type="ARBA" id="ARBA00023004"/>
    </source>
</evidence>
<evidence type="ECO:0000256" key="3">
    <source>
        <dbReference type="ARBA" id="ARBA00022617"/>
    </source>
</evidence>
<dbReference type="InterPro" id="IPR050182">
    <property type="entry name" value="Cytochrome_P450_fam2"/>
</dbReference>